<keyword evidence="2" id="KW-0949">S-adenosyl-L-methionine</keyword>
<proteinExistence type="predicted"/>
<keyword evidence="8" id="KW-1185">Reference proteome</keyword>
<evidence type="ECO:0000256" key="2">
    <source>
        <dbReference type="ARBA" id="ARBA00022691"/>
    </source>
</evidence>
<dbReference type="SFLD" id="SFLDS00029">
    <property type="entry name" value="Radical_SAM"/>
    <property type="match status" value="2"/>
</dbReference>
<dbReference type="GO" id="GO:0051536">
    <property type="term" value="F:iron-sulfur cluster binding"/>
    <property type="evidence" value="ECO:0007669"/>
    <property type="project" value="UniProtKB-KW"/>
</dbReference>
<dbReference type="InterPro" id="IPR051198">
    <property type="entry name" value="BchE-like"/>
</dbReference>
<evidence type="ECO:0000256" key="4">
    <source>
        <dbReference type="ARBA" id="ARBA00023004"/>
    </source>
</evidence>
<evidence type="ECO:0000313" key="8">
    <source>
        <dbReference type="Proteomes" id="UP000050544"/>
    </source>
</evidence>
<evidence type="ECO:0000259" key="6">
    <source>
        <dbReference type="PROSITE" id="PS51918"/>
    </source>
</evidence>
<dbReference type="RefSeq" id="WP_054522246.1">
    <property type="nucleotide sequence ID" value="NZ_LGKO01000005.1"/>
</dbReference>
<feature type="domain" description="Radical SAM core" evidence="6">
    <location>
        <begin position="148"/>
        <end position="387"/>
    </location>
</feature>
<evidence type="ECO:0000256" key="5">
    <source>
        <dbReference type="ARBA" id="ARBA00023014"/>
    </source>
</evidence>
<dbReference type="GO" id="GO:0046872">
    <property type="term" value="F:metal ion binding"/>
    <property type="evidence" value="ECO:0007669"/>
    <property type="project" value="UniProtKB-KW"/>
</dbReference>
<reference evidence="7 8" key="1">
    <citation type="submission" date="2015-07" db="EMBL/GenBank/DDBJ databases">
        <title>Whole genome sequence of Thermanaerothrix daxensis DSM 23592.</title>
        <authorList>
            <person name="Hemp J."/>
            <person name="Ward L.M."/>
            <person name="Pace L.A."/>
            <person name="Fischer W.W."/>
        </authorList>
    </citation>
    <scope>NUCLEOTIDE SEQUENCE [LARGE SCALE GENOMIC DNA]</scope>
    <source>
        <strain evidence="7 8">GNS-1</strain>
    </source>
</reference>
<dbReference type="InterPro" id="IPR058240">
    <property type="entry name" value="rSAM_sf"/>
</dbReference>
<dbReference type="PANTHER" id="PTHR43409">
    <property type="entry name" value="ANAEROBIC MAGNESIUM-PROTOPORPHYRIN IX MONOMETHYL ESTER CYCLASE-RELATED"/>
    <property type="match status" value="1"/>
</dbReference>
<dbReference type="AlphaFoldDB" id="A0A0P6YCA9"/>
<dbReference type="InterPro" id="IPR007197">
    <property type="entry name" value="rSAM"/>
</dbReference>
<dbReference type="CDD" id="cd01335">
    <property type="entry name" value="Radical_SAM"/>
    <property type="match status" value="1"/>
</dbReference>
<dbReference type="Proteomes" id="UP000050544">
    <property type="component" value="Unassembled WGS sequence"/>
</dbReference>
<keyword evidence="3" id="KW-0479">Metal-binding</keyword>
<dbReference type="InterPro" id="IPR006638">
    <property type="entry name" value="Elp3/MiaA/NifB-like_rSAM"/>
</dbReference>
<dbReference type="EMBL" id="LGKO01000005">
    <property type="protein sequence ID" value="KPL82708.1"/>
    <property type="molecule type" value="Genomic_DNA"/>
</dbReference>
<keyword evidence="4" id="KW-0408">Iron</keyword>
<dbReference type="PROSITE" id="PS51918">
    <property type="entry name" value="RADICAL_SAM"/>
    <property type="match status" value="1"/>
</dbReference>
<evidence type="ECO:0000256" key="3">
    <source>
        <dbReference type="ARBA" id="ARBA00022723"/>
    </source>
</evidence>
<dbReference type="STRING" id="869279.SE15_11560"/>
<organism evidence="7 8">
    <name type="scientific">Thermanaerothrix daxensis</name>
    <dbReference type="NCBI Taxonomy" id="869279"/>
    <lineage>
        <taxon>Bacteria</taxon>
        <taxon>Bacillati</taxon>
        <taxon>Chloroflexota</taxon>
        <taxon>Anaerolineae</taxon>
        <taxon>Anaerolineales</taxon>
        <taxon>Anaerolineaceae</taxon>
        <taxon>Thermanaerothrix</taxon>
    </lineage>
</organism>
<evidence type="ECO:0000313" key="7">
    <source>
        <dbReference type="EMBL" id="KPL82708.1"/>
    </source>
</evidence>
<dbReference type="Gene3D" id="3.20.20.70">
    <property type="entry name" value="Aldolase class I"/>
    <property type="match status" value="1"/>
</dbReference>
<gene>
    <name evidence="7" type="ORF">SE15_11560</name>
</gene>
<dbReference type="SUPFAM" id="SSF102114">
    <property type="entry name" value="Radical SAM enzymes"/>
    <property type="match status" value="1"/>
</dbReference>
<sequence length="405" mass="45107">MVILGSWNGNRLTISLKTSGLTVSFEHTGQTTVYGYDRAGRLWTAMENNVSYRRGLDGKVIAKWRSDGNLPSRRWLSPTEANAWVNHAHRRMKALLVSIEHQKVLFEQPLPAEGIHLLSVAAAFDAQRAAADAAQFARVYKPIGILPPDQYMAVVLQATEGCSFNTCTFCNFYRDHPFRIKTPEAFDQHAQAVKAFLGEGLSLRRTIFLGDANALVVPMPRLLPLFQGVHKHFDVEALGGIYAFLDGFSGEKKHPADYEELAALGLKRVYIGMESGNADLLRFLRKPGDPTDVIRTVEALKQASVAVGIIILLGAGGHAFARRHVDDTVAALNSMPLDLEDLIYFSELIESEGLPYVQQAFEAGLRPLSPEERLQQGQEIEARLIFSDERGTPHISRYDIREFVY</sequence>
<dbReference type="GO" id="GO:0003824">
    <property type="term" value="F:catalytic activity"/>
    <property type="evidence" value="ECO:0007669"/>
    <property type="project" value="InterPro"/>
</dbReference>
<comment type="cofactor">
    <cofactor evidence="1">
        <name>[4Fe-4S] cluster</name>
        <dbReference type="ChEBI" id="CHEBI:49883"/>
    </cofactor>
</comment>
<dbReference type="PANTHER" id="PTHR43409:SF4">
    <property type="entry name" value="RADICAL SAM SUPERFAMILY PROTEIN"/>
    <property type="match status" value="1"/>
</dbReference>
<dbReference type="InterPro" id="IPR013785">
    <property type="entry name" value="Aldolase_TIM"/>
</dbReference>
<protein>
    <recommendedName>
        <fullName evidence="6">Radical SAM core domain-containing protein</fullName>
    </recommendedName>
</protein>
<dbReference type="OrthoDB" id="9777636at2"/>
<dbReference type="Pfam" id="PF04055">
    <property type="entry name" value="Radical_SAM"/>
    <property type="match status" value="1"/>
</dbReference>
<dbReference type="SFLD" id="SFLDG01082">
    <property type="entry name" value="B12-binding_domain_containing"/>
    <property type="match status" value="1"/>
</dbReference>
<dbReference type="SFLD" id="SFLDG01095">
    <property type="entry name" value="Uncharacterised_Radical_SAM_Su"/>
    <property type="match status" value="1"/>
</dbReference>
<dbReference type="SMART" id="SM00729">
    <property type="entry name" value="Elp3"/>
    <property type="match status" value="1"/>
</dbReference>
<accession>A0A0P6YCA9</accession>
<comment type="caution">
    <text evidence="7">The sequence shown here is derived from an EMBL/GenBank/DDBJ whole genome shotgun (WGS) entry which is preliminary data.</text>
</comment>
<keyword evidence="5" id="KW-0411">Iron-sulfur</keyword>
<evidence type="ECO:0000256" key="1">
    <source>
        <dbReference type="ARBA" id="ARBA00001966"/>
    </source>
</evidence>
<name>A0A0P6YCA9_9CHLR</name>